<dbReference type="Proteomes" id="UP000602260">
    <property type="component" value="Unassembled WGS sequence"/>
</dbReference>
<dbReference type="EMBL" id="JACOPN010000001">
    <property type="protein sequence ID" value="MBC5716038.1"/>
    <property type="molecule type" value="Genomic_DNA"/>
</dbReference>
<dbReference type="AlphaFoldDB" id="A0A8J6IYC8"/>
<evidence type="ECO:0000313" key="1">
    <source>
        <dbReference type="EMBL" id="MBC5716038.1"/>
    </source>
</evidence>
<gene>
    <name evidence="1" type="ORF">H8S55_01640</name>
</gene>
<organism evidence="1 2">
    <name type="scientific">Flintibacter faecis</name>
    <dbReference type="NCBI Taxonomy" id="2763047"/>
    <lineage>
        <taxon>Bacteria</taxon>
        <taxon>Bacillati</taxon>
        <taxon>Bacillota</taxon>
        <taxon>Clostridia</taxon>
        <taxon>Eubacteriales</taxon>
        <taxon>Flintibacter</taxon>
    </lineage>
</organism>
<protein>
    <submittedName>
        <fullName evidence="1">Uncharacterized protein</fullName>
    </submittedName>
</protein>
<name>A0A8J6IYC8_9FIRM</name>
<evidence type="ECO:0000313" key="2">
    <source>
        <dbReference type="Proteomes" id="UP000602260"/>
    </source>
</evidence>
<sequence>MYYNSAVFYKKFHGFFCRSLDIVYFDGALSVFLDEIVAAHRFFPFISCLTLFFYRQGCHFRWSGKSLQRMASPAF</sequence>
<keyword evidence="2" id="KW-1185">Reference proteome</keyword>
<proteinExistence type="predicted"/>
<dbReference type="RefSeq" id="WP_186877528.1">
    <property type="nucleotide sequence ID" value="NZ_JACOPN010000001.1"/>
</dbReference>
<comment type="caution">
    <text evidence="1">The sequence shown here is derived from an EMBL/GenBank/DDBJ whole genome shotgun (WGS) entry which is preliminary data.</text>
</comment>
<accession>A0A8J6IYC8</accession>
<reference evidence="1" key="1">
    <citation type="submission" date="2020-08" db="EMBL/GenBank/DDBJ databases">
        <title>Genome public.</title>
        <authorList>
            <person name="Liu C."/>
            <person name="Sun Q."/>
        </authorList>
    </citation>
    <scope>NUCLEOTIDE SEQUENCE</scope>
    <source>
        <strain evidence="1">BX5</strain>
    </source>
</reference>